<keyword evidence="2" id="KW-0489">Methyltransferase</keyword>
<keyword evidence="7" id="KW-1185">Reference proteome</keyword>
<proteinExistence type="inferred from homology"/>
<evidence type="ECO:0000256" key="2">
    <source>
        <dbReference type="ARBA" id="ARBA00022603"/>
    </source>
</evidence>
<dbReference type="PANTHER" id="PTHR12176">
    <property type="entry name" value="SAM-DEPENDENT METHYLTRANSFERASE SUPERFAMILY PROTEIN"/>
    <property type="match status" value="1"/>
</dbReference>
<evidence type="ECO:0000256" key="3">
    <source>
        <dbReference type="ARBA" id="ARBA00022679"/>
    </source>
</evidence>
<feature type="region of interest" description="Disordered" evidence="4">
    <location>
        <begin position="361"/>
        <end position="380"/>
    </location>
</feature>
<evidence type="ECO:0000256" key="5">
    <source>
        <dbReference type="SAM" id="Phobius"/>
    </source>
</evidence>
<protein>
    <recommendedName>
        <fullName evidence="8">Spermine/spermidine synthase</fullName>
    </recommendedName>
</protein>
<evidence type="ECO:0000313" key="7">
    <source>
        <dbReference type="Proteomes" id="UP000698800"/>
    </source>
</evidence>
<gene>
    <name evidence="6" type="ORF">FGG08_005197</name>
</gene>
<organism evidence="6 7">
    <name type="scientific">Glutinoglossum americanum</name>
    <dbReference type="NCBI Taxonomy" id="1670608"/>
    <lineage>
        <taxon>Eukaryota</taxon>
        <taxon>Fungi</taxon>
        <taxon>Dikarya</taxon>
        <taxon>Ascomycota</taxon>
        <taxon>Pezizomycotina</taxon>
        <taxon>Geoglossomycetes</taxon>
        <taxon>Geoglossales</taxon>
        <taxon>Geoglossaceae</taxon>
        <taxon>Glutinoglossum</taxon>
    </lineage>
</organism>
<name>A0A9P8HYW5_9PEZI</name>
<comment type="caution">
    <text evidence="6">The sequence shown here is derived from an EMBL/GenBank/DDBJ whole genome shotgun (WGS) entry which is preliminary data.</text>
</comment>
<keyword evidence="5" id="KW-0812">Transmembrane</keyword>
<evidence type="ECO:0000313" key="6">
    <source>
        <dbReference type="EMBL" id="KAH0538181.1"/>
    </source>
</evidence>
<dbReference type="Pfam" id="PF01564">
    <property type="entry name" value="Spermine_synth"/>
    <property type="match status" value="1"/>
</dbReference>
<dbReference type="InterPro" id="IPR051419">
    <property type="entry name" value="Lys/N-term_MeTrsfase_sf"/>
</dbReference>
<evidence type="ECO:0000256" key="4">
    <source>
        <dbReference type="SAM" id="MobiDB-lite"/>
    </source>
</evidence>
<reference evidence="6" key="1">
    <citation type="submission" date="2021-03" db="EMBL/GenBank/DDBJ databases">
        <title>Comparative genomics and phylogenomic investigation of the class Geoglossomycetes provide insights into ecological specialization and systematics.</title>
        <authorList>
            <person name="Melie T."/>
            <person name="Pirro S."/>
            <person name="Miller A.N."/>
            <person name="Quandt A."/>
        </authorList>
    </citation>
    <scope>NUCLEOTIDE SEQUENCE</scope>
    <source>
        <strain evidence="6">GBOQ0MN5Z8</strain>
    </source>
</reference>
<feature type="transmembrane region" description="Helical" evidence="5">
    <location>
        <begin position="100"/>
        <end position="119"/>
    </location>
</feature>
<keyword evidence="5" id="KW-1133">Transmembrane helix</keyword>
<sequence>MVPQGHPPTVISSSVRAKTSEGSRRVRRTKTIRAKRVLPPVRVFMLILLASCYSPVSQLTLSPVYGSIPSSLYHSRIVTAIFFFAWITAYIFSRYFPPNLSAWLPVLAAWIPVIQYRLFPHSYYYGPVKGPVITEGLTYFPLLYLSISSAAHILENLDLGDLFAGQSPILVNFASGSACYWLFRSLEKIATSLFRDHRPSSTSFILTRSGLQYALGALYALLSPSSWLLLTVPALLHSTLWNVHNPLSHTTALLNSTLQTHSNYQILARRDSLTGYLSVLDNTKDRFRVLRCDHSLLGGEWLLPPRGSEHTSKVREPVYAVFVMLEAVRLIEITNKDGQAPAPQPEALSISADKSAAGAKAAQGSVGHNADSGFSTKDITDENSSQKTALVIGLGIGTSATALIAHGINTTIVEIDPVVHEFAEQYFGLPPNHTAVIEDAVTFVVAAQNHGPRYSYIIHDVFTGGAEPATLFTIDFIASLRDLLTPDGVIAINYGGDLLTPSARLIVRTVRAVFPVCRIFRENETPSDAELESRKRDFTNLVIFCTKSDSPFSFRKPAEKDFLESYARQSYLWPKYEVDQELFHIEDEEEQIGVLRTGKTMQMLERWQEHGALGHWAIMRTVIPDQVWEKW</sequence>
<dbReference type="Gene3D" id="3.40.50.150">
    <property type="entry name" value="Vaccinia Virus protein VP39"/>
    <property type="match status" value="1"/>
</dbReference>
<dbReference type="CDD" id="cd02440">
    <property type="entry name" value="AdoMet_MTases"/>
    <property type="match status" value="1"/>
</dbReference>
<dbReference type="PANTHER" id="PTHR12176:SF59">
    <property type="entry name" value="METHYLTRANSFERASE DOMAIN-CONTAINING PROTEIN-RELATED"/>
    <property type="match status" value="1"/>
</dbReference>
<accession>A0A9P8HYW5</accession>
<evidence type="ECO:0008006" key="8">
    <source>
        <dbReference type="Google" id="ProtNLM"/>
    </source>
</evidence>
<keyword evidence="5" id="KW-0472">Membrane</keyword>
<dbReference type="GO" id="GO:0032259">
    <property type="term" value="P:methylation"/>
    <property type="evidence" value="ECO:0007669"/>
    <property type="project" value="UniProtKB-KW"/>
</dbReference>
<comment type="similarity">
    <text evidence="1">Belongs to the methyltransferase superfamily.</text>
</comment>
<feature type="region of interest" description="Disordered" evidence="4">
    <location>
        <begin position="1"/>
        <end position="26"/>
    </location>
</feature>
<dbReference type="OrthoDB" id="2016285at2759"/>
<dbReference type="InterPro" id="IPR029063">
    <property type="entry name" value="SAM-dependent_MTases_sf"/>
</dbReference>
<feature type="transmembrane region" description="Helical" evidence="5">
    <location>
        <begin position="37"/>
        <end position="56"/>
    </location>
</feature>
<feature type="transmembrane region" description="Helical" evidence="5">
    <location>
        <begin position="76"/>
        <end position="93"/>
    </location>
</feature>
<dbReference type="NCBIfam" id="NF037959">
    <property type="entry name" value="MFS_SpdSyn"/>
    <property type="match status" value="1"/>
</dbReference>
<dbReference type="Proteomes" id="UP000698800">
    <property type="component" value="Unassembled WGS sequence"/>
</dbReference>
<dbReference type="EMBL" id="JAGHQL010000119">
    <property type="protein sequence ID" value="KAH0538181.1"/>
    <property type="molecule type" value="Genomic_DNA"/>
</dbReference>
<keyword evidence="3" id="KW-0808">Transferase</keyword>
<evidence type="ECO:0000256" key="1">
    <source>
        <dbReference type="ARBA" id="ARBA00008361"/>
    </source>
</evidence>
<dbReference type="SUPFAM" id="SSF53335">
    <property type="entry name" value="S-adenosyl-L-methionine-dependent methyltransferases"/>
    <property type="match status" value="1"/>
</dbReference>
<dbReference type="AlphaFoldDB" id="A0A9P8HYW5"/>
<dbReference type="GO" id="GO:0008168">
    <property type="term" value="F:methyltransferase activity"/>
    <property type="evidence" value="ECO:0007669"/>
    <property type="project" value="UniProtKB-KW"/>
</dbReference>